<feature type="chain" id="PRO_5014676075" evidence="1">
    <location>
        <begin position="18"/>
        <end position="113"/>
    </location>
</feature>
<proteinExistence type="predicted"/>
<evidence type="ECO:0000256" key="1">
    <source>
        <dbReference type="SAM" id="SignalP"/>
    </source>
</evidence>
<protein>
    <submittedName>
        <fullName evidence="2">Putative secreted protein</fullName>
    </submittedName>
</protein>
<name>A0A2M4DH21_ANODA</name>
<evidence type="ECO:0000313" key="2">
    <source>
        <dbReference type="EMBL" id="MBW76846.1"/>
    </source>
</evidence>
<sequence>MLMLIFWRLAFISPVAWPPDGGHSIDHMMMENQYLVTFQADEWTANSSGRWAMPKRLLSIRRPTEGLAGWLGGDTHARPSGDPRSHQAKSRLFLLLLLVEAPSPHTRTHATHH</sequence>
<organism evidence="2">
    <name type="scientific">Anopheles darlingi</name>
    <name type="common">Mosquito</name>
    <dbReference type="NCBI Taxonomy" id="43151"/>
    <lineage>
        <taxon>Eukaryota</taxon>
        <taxon>Metazoa</taxon>
        <taxon>Ecdysozoa</taxon>
        <taxon>Arthropoda</taxon>
        <taxon>Hexapoda</taxon>
        <taxon>Insecta</taxon>
        <taxon>Pterygota</taxon>
        <taxon>Neoptera</taxon>
        <taxon>Endopterygota</taxon>
        <taxon>Diptera</taxon>
        <taxon>Nematocera</taxon>
        <taxon>Culicoidea</taxon>
        <taxon>Culicidae</taxon>
        <taxon>Anophelinae</taxon>
        <taxon>Anopheles</taxon>
    </lineage>
</organism>
<keyword evidence="1" id="KW-0732">Signal</keyword>
<reference evidence="2" key="1">
    <citation type="submission" date="2018-01" db="EMBL/GenBank/DDBJ databases">
        <title>An insight into the sialome of Amazonian anophelines.</title>
        <authorList>
            <person name="Ribeiro J.M."/>
            <person name="Scarpassa V."/>
            <person name="Calvo E."/>
        </authorList>
    </citation>
    <scope>NUCLEOTIDE SEQUENCE</scope>
</reference>
<feature type="signal peptide" evidence="1">
    <location>
        <begin position="1"/>
        <end position="17"/>
    </location>
</feature>
<dbReference type="EMBL" id="GGFL01012668">
    <property type="protein sequence ID" value="MBW76846.1"/>
    <property type="molecule type" value="Transcribed_RNA"/>
</dbReference>
<dbReference type="AlphaFoldDB" id="A0A2M4DH21"/>
<accession>A0A2M4DH21</accession>